<name>A0A9N9JCU2_9GLOM</name>
<organism evidence="1 2">
    <name type="scientific">Cetraspora pellucida</name>
    <dbReference type="NCBI Taxonomy" id="1433469"/>
    <lineage>
        <taxon>Eukaryota</taxon>
        <taxon>Fungi</taxon>
        <taxon>Fungi incertae sedis</taxon>
        <taxon>Mucoromycota</taxon>
        <taxon>Glomeromycotina</taxon>
        <taxon>Glomeromycetes</taxon>
        <taxon>Diversisporales</taxon>
        <taxon>Gigasporaceae</taxon>
        <taxon>Cetraspora</taxon>
    </lineage>
</organism>
<feature type="non-terminal residue" evidence="1">
    <location>
        <position position="1"/>
    </location>
</feature>
<dbReference type="AlphaFoldDB" id="A0A9N9JCU2"/>
<protein>
    <submittedName>
        <fullName evidence="1">22046_t:CDS:1</fullName>
    </submittedName>
</protein>
<proteinExistence type="predicted"/>
<keyword evidence="2" id="KW-1185">Reference proteome</keyword>
<reference evidence="1" key="1">
    <citation type="submission" date="2021-06" db="EMBL/GenBank/DDBJ databases">
        <authorList>
            <person name="Kallberg Y."/>
            <person name="Tangrot J."/>
            <person name="Rosling A."/>
        </authorList>
    </citation>
    <scope>NUCLEOTIDE SEQUENCE</scope>
    <source>
        <strain evidence="1">FL966</strain>
    </source>
</reference>
<evidence type="ECO:0000313" key="1">
    <source>
        <dbReference type="EMBL" id="CAG8773187.1"/>
    </source>
</evidence>
<dbReference type="Proteomes" id="UP000789759">
    <property type="component" value="Unassembled WGS sequence"/>
</dbReference>
<comment type="caution">
    <text evidence="1">The sequence shown here is derived from an EMBL/GenBank/DDBJ whole genome shotgun (WGS) entry which is preliminary data.</text>
</comment>
<gene>
    <name evidence="1" type="ORF">CPELLU_LOCUS15985</name>
</gene>
<accession>A0A9N9JCU2</accession>
<sequence>ENGYNSFQQHFRITHVIFYVIVSHLETHSAFISNAINVIPVWKQIVVVLCICVSDEVYWFDNFSEVETRSRTLEEVEEVFGSTVTDLNNNKIFQLWLVVNNSCSSTAMEPNKYKFSQS</sequence>
<evidence type="ECO:0000313" key="2">
    <source>
        <dbReference type="Proteomes" id="UP000789759"/>
    </source>
</evidence>
<dbReference type="EMBL" id="CAJVQA010022306">
    <property type="protein sequence ID" value="CAG8773187.1"/>
    <property type="molecule type" value="Genomic_DNA"/>
</dbReference>
<dbReference type="OrthoDB" id="6133115at2759"/>